<feature type="transmembrane region" description="Helical" evidence="1">
    <location>
        <begin position="12"/>
        <end position="32"/>
    </location>
</feature>
<comment type="caution">
    <text evidence="2">The sequence shown here is derived from an EMBL/GenBank/DDBJ whole genome shotgun (WGS) entry which is preliminary data.</text>
</comment>
<keyword evidence="1" id="KW-0812">Transmembrane</keyword>
<proteinExistence type="predicted"/>
<reference evidence="2 3" key="1">
    <citation type="submission" date="2020-04" db="EMBL/GenBank/DDBJ databases">
        <title>Molecular characterization of pseudomonads from Agaricus bisporus reveal novel blotch 2 pathogens in Western Europe.</title>
        <authorList>
            <person name="Taparia T."/>
            <person name="Krijger M."/>
            <person name="Haynes E."/>
            <person name="Elpinstone J.G."/>
            <person name="Noble R."/>
            <person name="Van Der Wolf J."/>
        </authorList>
    </citation>
    <scope>NUCLEOTIDE SEQUENCE [LARGE SCALE GENOMIC DNA]</scope>
    <source>
        <strain evidence="2 3">G9001</strain>
    </source>
</reference>
<accession>A0A7Y8BUL3</accession>
<dbReference type="RefSeq" id="WP_177104301.1">
    <property type="nucleotide sequence ID" value="NZ_JACAQA010000041.1"/>
</dbReference>
<dbReference type="AlphaFoldDB" id="A0A7Y8BUL3"/>
<evidence type="ECO:0000313" key="3">
    <source>
        <dbReference type="Proteomes" id="UP000522864"/>
    </source>
</evidence>
<keyword evidence="1" id="KW-0472">Membrane</keyword>
<gene>
    <name evidence="2" type="ORF">HX830_30055</name>
</gene>
<name>A0A7Y8BUL3_9PSED</name>
<evidence type="ECO:0000256" key="1">
    <source>
        <dbReference type="SAM" id="Phobius"/>
    </source>
</evidence>
<organism evidence="2 3">
    <name type="scientific">Pseudomonas gingeri</name>
    <dbReference type="NCBI Taxonomy" id="117681"/>
    <lineage>
        <taxon>Bacteria</taxon>
        <taxon>Pseudomonadati</taxon>
        <taxon>Pseudomonadota</taxon>
        <taxon>Gammaproteobacteria</taxon>
        <taxon>Pseudomonadales</taxon>
        <taxon>Pseudomonadaceae</taxon>
        <taxon>Pseudomonas</taxon>
    </lineage>
</organism>
<protein>
    <submittedName>
        <fullName evidence="2">Uncharacterized protein</fullName>
    </submittedName>
</protein>
<sequence length="118" mass="13716">MLLIRSKYWRYVLSSVLIIKYAILLFVLPSFLHPNPSFCFFVIRAVARVVIAAACLKSLIKWRFRALKACLERIFSMPEKHGFPGDWLEPLKHAALSGALKINIHFCSMYNFKYCFKA</sequence>
<keyword evidence="1" id="KW-1133">Transmembrane helix</keyword>
<evidence type="ECO:0000313" key="2">
    <source>
        <dbReference type="EMBL" id="NWB89115.1"/>
    </source>
</evidence>
<feature type="transmembrane region" description="Helical" evidence="1">
    <location>
        <begin position="38"/>
        <end position="60"/>
    </location>
</feature>
<dbReference type="EMBL" id="JACAQA010000041">
    <property type="protein sequence ID" value="NWB89115.1"/>
    <property type="molecule type" value="Genomic_DNA"/>
</dbReference>
<dbReference type="Proteomes" id="UP000522864">
    <property type="component" value="Unassembled WGS sequence"/>
</dbReference>